<name>A0A0F9PLB8_9ZZZZ</name>
<protein>
    <submittedName>
        <fullName evidence="1">Uncharacterized protein</fullName>
    </submittedName>
</protein>
<gene>
    <name evidence="1" type="ORF">LCGC14_1202090</name>
</gene>
<evidence type="ECO:0000313" key="1">
    <source>
        <dbReference type="EMBL" id="KKM94067.1"/>
    </source>
</evidence>
<dbReference type="AlphaFoldDB" id="A0A0F9PLB8"/>
<organism evidence="1">
    <name type="scientific">marine sediment metagenome</name>
    <dbReference type="NCBI Taxonomy" id="412755"/>
    <lineage>
        <taxon>unclassified sequences</taxon>
        <taxon>metagenomes</taxon>
        <taxon>ecological metagenomes</taxon>
    </lineage>
</organism>
<accession>A0A0F9PLB8</accession>
<dbReference type="EMBL" id="LAZR01006187">
    <property type="protein sequence ID" value="KKM94067.1"/>
    <property type="molecule type" value="Genomic_DNA"/>
</dbReference>
<comment type="caution">
    <text evidence="1">The sequence shown here is derived from an EMBL/GenBank/DDBJ whole genome shotgun (WGS) entry which is preliminary data.</text>
</comment>
<reference evidence="1" key="1">
    <citation type="journal article" date="2015" name="Nature">
        <title>Complex archaea that bridge the gap between prokaryotes and eukaryotes.</title>
        <authorList>
            <person name="Spang A."/>
            <person name="Saw J.H."/>
            <person name="Jorgensen S.L."/>
            <person name="Zaremba-Niedzwiedzka K."/>
            <person name="Martijn J."/>
            <person name="Lind A.E."/>
            <person name="van Eijk R."/>
            <person name="Schleper C."/>
            <person name="Guy L."/>
            <person name="Ettema T.J."/>
        </authorList>
    </citation>
    <scope>NUCLEOTIDE SEQUENCE</scope>
</reference>
<sequence length="57" mass="6064">MPVETKKIGGKWRVVEANTGKLAKRNGRAVDGGGHGSEGKAVAQVQAINISLHERKK</sequence>
<proteinExistence type="predicted"/>